<dbReference type="EMBL" id="BMAV01019623">
    <property type="protein sequence ID" value="GFY72721.1"/>
    <property type="molecule type" value="Genomic_DNA"/>
</dbReference>
<comment type="caution">
    <text evidence="1">The sequence shown here is derived from an EMBL/GenBank/DDBJ whole genome shotgun (WGS) entry which is preliminary data.</text>
</comment>
<sequence>MLKTNLKRNVSGKLKHEKLTFNDLQGCSDIVPNFCLSDITRSIIEGSNNGKGYSFDTEMSKLLKRFKSDLNEVVTDKKNCMEEFVKDSIKQTTDKVSETIKIQIEGKGKAVQQFKTEFYSMIQQAAKELKKMKEIEEKIQVKYYVSVPTNE</sequence>
<proteinExistence type="predicted"/>
<evidence type="ECO:0000313" key="2">
    <source>
        <dbReference type="Proteomes" id="UP000886998"/>
    </source>
</evidence>
<organism evidence="1 2">
    <name type="scientific">Trichonephila inaurata madagascariensis</name>
    <dbReference type="NCBI Taxonomy" id="2747483"/>
    <lineage>
        <taxon>Eukaryota</taxon>
        <taxon>Metazoa</taxon>
        <taxon>Ecdysozoa</taxon>
        <taxon>Arthropoda</taxon>
        <taxon>Chelicerata</taxon>
        <taxon>Arachnida</taxon>
        <taxon>Araneae</taxon>
        <taxon>Araneomorphae</taxon>
        <taxon>Entelegynae</taxon>
        <taxon>Araneoidea</taxon>
        <taxon>Nephilidae</taxon>
        <taxon>Trichonephila</taxon>
        <taxon>Trichonephila inaurata</taxon>
    </lineage>
</organism>
<name>A0A8X6YKS0_9ARAC</name>
<gene>
    <name evidence="1" type="primary">NCL1_51266</name>
    <name evidence="1" type="ORF">TNIN_215491</name>
</gene>
<accession>A0A8X6YKS0</accession>
<dbReference type="OrthoDB" id="6433605at2759"/>
<reference evidence="1" key="1">
    <citation type="submission" date="2020-08" db="EMBL/GenBank/DDBJ databases">
        <title>Multicomponent nature underlies the extraordinary mechanical properties of spider dragline silk.</title>
        <authorList>
            <person name="Kono N."/>
            <person name="Nakamura H."/>
            <person name="Mori M."/>
            <person name="Yoshida Y."/>
            <person name="Ohtoshi R."/>
            <person name="Malay A.D."/>
            <person name="Moran D.A.P."/>
            <person name="Tomita M."/>
            <person name="Numata K."/>
            <person name="Arakawa K."/>
        </authorList>
    </citation>
    <scope>NUCLEOTIDE SEQUENCE</scope>
</reference>
<dbReference type="AlphaFoldDB" id="A0A8X6YKS0"/>
<keyword evidence="2" id="KW-1185">Reference proteome</keyword>
<dbReference type="Proteomes" id="UP000886998">
    <property type="component" value="Unassembled WGS sequence"/>
</dbReference>
<evidence type="ECO:0000313" key="1">
    <source>
        <dbReference type="EMBL" id="GFY72721.1"/>
    </source>
</evidence>
<protein>
    <submittedName>
        <fullName evidence="1">Uncharacterized protein</fullName>
    </submittedName>
</protein>